<dbReference type="EMBL" id="AOIV01000006">
    <property type="protein sequence ID" value="ELZ33940.1"/>
    <property type="molecule type" value="Genomic_DNA"/>
</dbReference>
<keyword evidence="2" id="KW-1185">Reference proteome</keyword>
<protein>
    <submittedName>
        <fullName evidence="1">Uncharacterized protein</fullName>
    </submittedName>
</protein>
<dbReference type="AlphaFoldDB" id="M0DEQ5"/>
<dbReference type="InParanoid" id="M0DEQ5"/>
<organism evidence="1 2">
    <name type="scientific">Halogeometricum pallidum JCM 14848</name>
    <dbReference type="NCBI Taxonomy" id="1227487"/>
    <lineage>
        <taxon>Archaea</taxon>
        <taxon>Methanobacteriati</taxon>
        <taxon>Methanobacteriota</taxon>
        <taxon>Stenosarchaea group</taxon>
        <taxon>Halobacteria</taxon>
        <taxon>Halobacteriales</taxon>
        <taxon>Haloferacaceae</taxon>
        <taxon>Halogeometricum</taxon>
    </lineage>
</organism>
<dbReference type="eggNOG" id="ENOG502N65S">
    <property type="taxonomic scope" value="Archaea"/>
</dbReference>
<accession>M0DEQ5</accession>
<name>M0DEQ5_HALPD</name>
<comment type="caution">
    <text evidence="1">The sequence shown here is derived from an EMBL/GenBank/DDBJ whole genome shotgun (WGS) entry which is preliminary data.</text>
</comment>
<reference evidence="1 2" key="1">
    <citation type="journal article" date="2014" name="PLoS Genet.">
        <title>Phylogenetically driven sequencing of extremely halophilic archaea reveals strategies for static and dynamic osmo-response.</title>
        <authorList>
            <person name="Becker E.A."/>
            <person name="Seitzer P.M."/>
            <person name="Tritt A."/>
            <person name="Larsen D."/>
            <person name="Krusor M."/>
            <person name="Yao A.I."/>
            <person name="Wu D."/>
            <person name="Madern D."/>
            <person name="Eisen J.A."/>
            <person name="Darling A.E."/>
            <person name="Facciotti M.T."/>
        </authorList>
    </citation>
    <scope>NUCLEOTIDE SEQUENCE [LARGE SCALE GENOMIC DNA]</scope>
    <source>
        <strain evidence="1 2">JCM 14848</strain>
    </source>
</reference>
<sequence>MAKIVYDDGSDVVEYEAETVEYDKSRRAWAIRQEGKPPVTIYVPETRVFRVEKRGGRGS</sequence>
<gene>
    <name evidence="1" type="ORF">C474_03235</name>
</gene>
<evidence type="ECO:0000313" key="2">
    <source>
        <dbReference type="Proteomes" id="UP000011513"/>
    </source>
</evidence>
<evidence type="ECO:0000313" key="1">
    <source>
        <dbReference type="EMBL" id="ELZ33940.1"/>
    </source>
</evidence>
<proteinExistence type="predicted"/>
<dbReference type="Proteomes" id="UP000011513">
    <property type="component" value="Unassembled WGS sequence"/>
</dbReference>
<dbReference type="RefSeq" id="WP_008383894.1">
    <property type="nucleotide sequence ID" value="NZ_AOIV01000006.1"/>
</dbReference>
<dbReference type="OrthoDB" id="280563at2157"/>